<dbReference type="InterPro" id="IPR035681">
    <property type="entry name" value="ComA-like_MBL"/>
</dbReference>
<gene>
    <name evidence="9" type="ORF">HW566_00885</name>
</gene>
<dbReference type="EMBL" id="CP058316">
    <property type="protein sequence ID" value="QLD10464.1"/>
    <property type="molecule type" value="Genomic_DNA"/>
</dbReference>
<dbReference type="Pfam" id="PF00753">
    <property type="entry name" value="Lactamase_B"/>
    <property type="match status" value="1"/>
</dbReference>
<feature type="transmembrane region" description="Helical" evidence="7">
    <location>
        <begin position="497"/>
        <end position="518"/>
    </location>
</feature>
<evidence type="ECO:0000256" key="3">
    <source>
        <dbReference type="ARBA" id="ARBA00022692"/>
    </source>
</evidence>
<evidence type="ECO:0000256" key="6">
    <source>
        <dbReference type="SAM" id="MobiDB-lite"/>
    </source>
</evidence>
<dbReference type="RefSeq" id="WP_178009584.1">
    <property type="nucleotide sequence ID" value="NZ_CP058316.1"/>
</dbReference>
<keyword evidence="5 7" id="KW-0472">Membrane</keyword>
<feature type="transmembrane region" description="Helical" evidence="7">
    <location>
        <begin position="65"/>
        <end position="93"/>
    </location>
</feature>
<dbReference type="SMART" id="SM00849">
    <property type="entry name" value="Lactamase_B"/>
    <property type="match status" value="1"/>
</dbReference>
<dbReference type="InterPro" id="IPR001279">
    <property type="entry name" value="Metallo-B-lactamas"/>
</dbReference>
<feature type="transmembrane region" description="Helical" evidence="7">
    <location>
        <begin position="404"/>
        <end position="426"/>
    </location>
</feature>
<keyword evidence="4 7" id="KW-1133">Transmembrane helix</keyword>
<feature type="transmembrane region" description="Helical" evidence="7">
    <location>
        <begin position="309"/>
        <end position="334"/>
    </location>
</feature>
<dbReference type="PANTHER" id="PTHR30619:SF1">
    <property type="entry name" value="RECOMBINATION PROTEIN 2"/>
    <property type="match status" value="1"/>
</dbReference>
<dbReference type="PANTHER" id="PTHR30619">
    <property type="entry name" value="DNA INTERNALIZATION/COMPETENCE PROTEIN COMEC/REC2"/>
    <property type="match status" value="1"/>
</dbReference>
<dbReference type="InterPro" id="IPR052159">
    <property type="entry name" value="Competence_DNA_uptake"/>
</dbReference>
<feature type="transmembrane region" description="Helical" evidence="7">
    <location>
        <begin position="377"/>
        <end position="398"/>
    </location>
</feature>
<evidence type="ECO:0000256" key="4">
    <source>
        <dbReference type="ARBA" id="ARBA00022989"/>
    </source>
</evidence>
<dbReference type="Gene3D" id="3.60.15.10">
    <property type="entry name" value="Ribonuclease Z/Hydroxyacylglutathione hydrolase-like"/>
    <property type="match status" value="1"/>
</dbReference>
<evidence type="ECO:0000256" key="1">
    <source>
        <dbReference type="ARBA" id="ARBA00004651"/>
    </source>
</evidence>
<evidence type="ECO:0000256" key="2">
    <source>
        <dbReference type="ARBA" id="ARBA00022475"/>
    </source>
</evidence>
<evidence type="ECO:0000256" key="7">
    <source>
        <dbReference type="SAM" id="Phobius"/>
    </source>
</evidence>
<feature type="transmembrane region" description="Helical" evidence="7">
    <location>
        <begin position="472"/>
        <end position="490"/>
    </location>
</feature>
<organism evidence="9 10">
    <name type="scientific">Microbacterium oleivorans</name>
    <dbReference type="NCBI Taxonomy" id="273677"/>
    <lineage>
        <taxon>Bacteria</taxon>
        <taxon>Bacillati</taxon>
        <taxon>Actinomycetota</taxon>
        <taxon>Actinomycetes</taxon>
        <taxon>Micrococcales</taxon>
        <taxon>Microbacteriaceae</taxon>
        <taxon>Microbacterium</taxon>
    </lineage>
</organism>
<proteinExistence type="predicted"/>
<dbReference type="SUPFAM" id="SSF56281">
    <property type="entry name" value="Metallo-hydrolase/oxidoreductase"/>
    <property type="match status" value="1"/>
</dbReference>
<dbReference type="InterPro" id="IPR004477">
    <property type="entry name" value="ComEC_N"/>
</dbReference>
<dbReference type="CDD" id="cd07731">
    <property type="entry name" value="ComA-like_MBL-fold"/>
    <property type="match status" value="1"/>
</dbReference>
<keyword evidence="3 7" id="KW-0812">Transmembrane</keyword>
<comment type="subcellular location">
    <subcellularLocation>
        <location evidence="1">Cell membrane</location>
        <topology evidence="1">Multi-pass membrane protein</topology>
    </subcellularLocation>
</comment>
<keyword evidence="2" id="KW-1003">Cell membrane</keyword>
<evidence type="ECO:0000313" key="10">
    <source>
        <dbReference type="Proteomes" id="UP000509638"/>
    </source>
</evidence>
<protein>
    <submittedName>
        <fullName evidence="9">ComEC/Rec2 family competence protein</fullName>
    </submittedName>
</protein>
<dbReference type="InterPro" id="IPR036866">
    <property type="entry name" value="RibonucZ/Hydroxyglut_hydro"/>
</dbReference>
<name>A0A7D5EV38_9MICO</name>
<evidence type="ECO:0000313" key="9">
    <source>
        <dbReference type="EMBL" id="QLD10464.1"/>
    </source>
</evidence>
<feature type="transmembrane region" description="Helical" evidence="7">
    <location>
        <begin position="346"/>
        <end position="365"/>
    </location>
</feature>
<feature type="transmembrane region" description="Helical" evidence="7">
    <location>
        <begin position="280"/>
        <end position="297"/>
    </location>
</feature>
<sequence>MSARASHRDLRLLPVVAAAWLVSAAAVSQPQAAPVFAGTLWVLCGGATTALVLRRMRRGHPPAGSATVASLTALAAFACAIAAASATHVALLLPDRERVAALPISGGRVVEVTATVVGKPERSETGWRFDAEATSVTAGGDPVHAGVPIVVRAQERPRGLDLGAAVSISGSAFVAEPGNRAVLIVDVDVPEVRARPPGIFAAASRLRADLLAQAATLPQPGAGLIAGLAVGDTTAVTDELDAQMKTASLSHLTAVSGANCAVVVGLVFTLAGALGIRRGWRVVLAAAGLVGFIVLVSPEPSVVRAGAMAAISMLAVLLGRAGAGAAVLCLAVSICLVFDPWLATSLGFALSAAATGALVLAAGPIGDSLARIMPRPLALAVAVPVAAQLACTPLIVAIDPRLPLFAVVANILTAPAAPLATIAGLAACLTAGLPVLAAGLVAIAWLPCAWIAATAQAVDAMPVAALPWMPDVGGALLAALLSAAAIVVLLPEVPRALLRLAASVLAIAVGIAGGTAVVTGPIARADVPVDWSLAMCDVGQGDAFLLRSRGQVALMDTGPDPALLDACLDLFGVERIDLLVLTHFDLDHVGGADAVAGRAELVLHGPTAEPSDNTLLAELRAEGADVRPVAAGATGTLGGATWEVLWPRARRTAFPPGNDASVVLAARGGGIPSVLMLGDLSEEPQAVIAGALHERFEVVKVAHHGSADQSPALYRRVAARVALVGVGENDYGHPRAEIVELLTSSGAEVVRADVAGAAALTLGEDGLELWHQRSAPPSPAASSPPPSVRVDGEAHDRRDRPRRRT</sequence>
<dbReference type="GO" id="GO:0005886">
    <property type="term" value="C:plasma membrane"/>
    <property type="evidence" value="ECO:0007669"/>
    <property type="project" value="UniProtKB-SubCell"/>
</dbReference>
<dbReference type="Pfam" id="PF03772">
    <property type="entry name" value="Competence"/>
    <property type="match status" value="1"/>
</dbReference>
<feature type="region of interest" description="Disordered" evidence="6">
    <location>
        <begin position="769"/>
        <end position="805"/>
    </location>
</feature>
<dbReference type="Proteomes" id="UP000509638">
    <property type="component" value="Chromosome"/>
</dbReference>
<reference evidence="9 10" key="1">
    <citation type="submission" date="2020-06" db="EMBL/GenBank/DDBJ databases">
        <authorList>
            <person name="Jo H."/>
        </authorList>
    </citation>
    <scope>NUCLEOTIDE SEQUENCE [LARGE SCALE GENOMIC DNA]</scope>
    <source>
        <strain evidence="9 10">I46</strain>
    </source>
</reference>
<dbReference type="AlphaFoldDB" id="A0A7D5EV38"/>
<feature type="transmembrane region" description="Helical" evidence="7">
    <location>
        <begin position="433"/>
        <end position="452"/>
    </location>
</feature>
<feature type="transmembrane region" description="Helical" evidence="7">
    <location>
        <begin position="36"/>
        <end position="53"/>
    </location>
</feature>
<dbReference type="NCBIfam" id="TIGR00360">
    <property type="entry name" value="ComEC_N-term"/>
    <property type="match status" value="1"/>
</dbReference>
<evidence type="ECO:0000259" key="8">
    <source>
        <dbReference type="SMART" id="SM00849"/>
    </source>
</evidence>
<feature type="compositionally biased region" description="Basic and acidic residues" evidence="6">
    <location>
        <begin position="790"/>
        <end position="799"/>
    </location>
</feature>
<feature type="compositionally biased region" description="Pro residues" evidence="6">
    <location>
        <begin position="776"/>
        <end position="787"/>
    </location>
</feature>
<feature type="transmembrane region" description="Helical" evidence="7">
    <location>
        <begin position="252"/>
        <end position="274"/>
    </location>
</feature>
<feature type="domain" description="Metallo-beta-lactamase" evidence="8">
    <location>
        <begin position="540"/>
        <end position="728"/>
    </location>
</feature>
<evidence type="ECO:0000256" key="5">
    <source>
        <dbReference type="ARBA" id="ARBA00023136"/>
    </source>
</evidence>
<accession>A0A7D5EV38</accession>